<dbReference type="PRINTS" id="PR01438">
    <property type="entry name" value="UNVRSLSTRESS"/>
</dbReference>
<dbReference type="InterPro" id="IPR006015">
    <property type="entry name" value="Universal_stress_UspA"/>
</dbReference>
<dbReference type="Pfam" id="PF00582">
    <property type="entry name" value="Usp"/>
    <property type="match status" value="1"/>
</dbReference>
<proteinExistence type="inferred from homology"/>
<gene>
    <name evidence="4" type="ordered locus">sce8287</name>
</gene>
<feature type="region of interest" description="Disordered" evidence="2">
    <location>
        <begin position="22"/>
        <end position="137"/>
    </location>
</feature>
<reference evidence="4 5" key="1">
    <citation type="journal article" date="2007" name="Nat. Biotechnol.">
        <title>Complete genome sequence of the myxobacterium Sorangium cellulosum.</title>
        <authorList>
            <person name="Schneiker S."/>
            <person name="Perlova O."/>
            <person name="Kaiser O."/>
            <person name="Gerth K."/>
            <person name="Alici A."/>
            <person name="Altmeyer M.O."/>
            <person name="Bartels D."/>
            <person name="Bekel T."/>
            <person name="Beyer S."/>
            <person name="Bode E."/>
            <person name="Bode H.B."/>
            <person name="Bolten C.J."/>
            <person name="Choudhuri J.V."/>
            <person name="Doss S."/>
            <person name="Elnakady Y.A."/>
            <person name="Frank B."/>
            <person name="Gaigalat L."/>
            <person name="Goesmann A."/>
            <person name="Groeger C."/>
            <person name="Gross F."/>
            <person name="Jelsbak L."/>
            <person name="Jelsbak L."/>
            <person name="Kalinowski J."/>
            <person name="Kegler C."/>
            <person name="Knauber T."/>
            <person name="Konietzny S."/>
            <person name="Kopp M."/>
            <person name="Krause L."/>
            <person name="Krug D."/>
            <person name="Linke B."/>
            <person name="Mahmud T."/>
            <person name="Martinez-Arias R."/>
            <person name="McHardy A.C."/>
            <person name="Merai M."/>
            <person name="Meyer F."/>
            <person name="Mormann S."/>
            <person name="Munoz-Dorado J."/>
            <person name="Perez J."/>
            <person name="Pradella S."/>
            <person name="Rachid S."/>
            <person name="Raddatz G."/>
            <person name="Rosenau F."/>
            <person name="Rueckert C."/>
            <person name="Sasse F."/>
            <person name="Scharfe M."/>
            <person name="Schuster S.C."/>
            <person name="Suen G."/>
            <person name="Treuner-Lange A."/>
            <person name="Velicer G.J."/>
            <person name="Vorholter F.-J."/>
            <person name="Weissman K.J."/>
            <person name="Welch R.D."/>
            <person name="Wenzel S.C."/>
            <person name="Whitworth D.E."/>
            <person name="Wilhelm S."/>
            <person name="Wittmann C."/>
            <person name="Bloecker H."/>
            <person name="Puehler A."/>
            <person name="Mueller R."/>
        </authorList>
    </citation>
    <scope>NUCLEOTIDE SEQUENCE [LARGE SCALE GENOMIC DNA]</scope>
    <source>
        <strain evidence="5">So ce56</strain>
    </source>
</reference>
<comment type="similarity">
    <text evidence="1">Belongs to the universal stress protein A family.</text>
</comment>
<dbReference type="PANTHER" id="PTHR46268">
    <property type="entry name" value="STRESS RESPONSE PROTEIN NHAX"/>
    <property type="match status" value="1"/>
</dbReference>
<organism evidence="4 5">
    <name type="scientific">Sorangium cellulosum (strain So ce56)</name>
    <name type="common">Polyangium cellulosum (strain So ce56)</name>
    <dbReference type="NCBI Taxonomy" id="448385"/>
    <lineage>
        <taxon>Bacteria</taxon>
        <taxon>Pseudomonadati</taxon>
        <taxon>Myxococcota</taxon>
        <taxon>Polyangia</taxon>
        <taxon>Polyangiales</taxon>
        <taxon>Polyangiaceae</taxon>
        <taxon>Sorangium</taxon>
    </lineage>
</organism>
<evidence type="ECO:0000313" key="4">
    <source>
        <dbReference type="EMBL" id="CAN98457.1"/>
    </source>
</evidence>
<dbReference type="HOGENOM" id="CLU_943026_0_0_7"/>
<name>A9FNU2_SORC5</name>
<dbReference type="Gene3D" id="3.40.50.620">
    <property type="entry name" value="HUPs"/>
    <property type="match status" value="1"/>
</dbReference>
<evidence type="ECO:0000256" key="2">
    <source>
        <dbReference type="SAM" id="MobiDB-lite"/>
    </source>
</evidence>
<keyword evidence="5" id="KW-1185">Reference proteome</keyword>
<dbReference type="InterPro" id="IPR014729">
    <property type="entry name" value="Rossmann-like_a/b/a_fold"/>
</dbReference>
<feature type="domain" description="UspA" evidence="3">
    <location>
        <begin position="147"/>
        <end position="278"/>
    </location>
</feature>
<dbReference type="PANTHER" id="PTHR46268:SF6">
    <property type="entry name" value="UNIVERSAL STRESS PROTEIN UP12"/>
    <property type="match status" value="1"/>
</dbReference>
<dbReference type="AlphaFoldDB" id="A9FNU2"/>
<evidence type="ECO:0000313" key="5">
    <source>
        <dbReference type="Proteomes" id="UP000002139"/>
    </source>
</evidence>
<evidence type="ECO:0000256" key="1">
    <source>
        <dbReference type="ARBA" id="ARBA00008791"/>
    </source>
</evidence>
<dbReference type="eggNOG" id="COG0589">
    <property type="taxonomic scope" value="Bacteria"/>
</dbReference>
<dbReference type="SUPFAM" id="SSF52402">
    <property type="entry name" value="Adenine nucleotide alpha hydrolases-like"/>
    <property type="match status" value="1"/>
</dbReference>
<accession>A9FNU2</accession>
<dbReference type="InterPro" id="IPR006016">
    <property type="entry name" value="UspA"/>
</dbReference>
<protein>
    <submittedName>
        <fullName evidence="4">Vng2520c</fullName>
    </submittedName>
</protein>
<dbReference type="KEGG" id="scl:sce8287"/>
<feature type="compositionally biased region" description="Low complexity" evidence="2">
    <location>
        <begin position="112"/>
        <end position="131"/>
    </location>
</feature>
<dbReference type="EMBL" id="AM746676">
    <property type="protein sequence ID" value="CAN98457.1"/>
    <property type="molecule type" value="Genomic_DNA"/>
</dbReference>
<dbReference type="STRING" id="448385.sce8287"/>
<evidence type="ECO:0000259" key="3">
    <source>
        <dbReference type="Pfam" id="PF00582"/>
    </source>
</evidence>
<sequence>MEWPREVRARGGRLALLACARHAAPRRARPAPSGGALADARRAANVGAMPTEAPAPARADQGRSFAPTPHAAGDAPPETLPAGASEASAVSQAPLPPRAEPGRREPAGRAGGAAAAASAPAVVNEPAPASETRASARGGRRVKPYIVVVAMDLSEPGGRAWRFAFDLAALRGETEIHAVVIGPRQVAPAVRDVTTPGASSPPSLRVLQHRFADGQARLMAMHFRTGRPDRAIVSLARELSADLIVVATHPQSPLQRLFGGSTADRIARNAPCPVVVVRPKEDDDADAANYDPRLR</sequence>
<dbReference type="Proteomes" id="UP000002139">
    <property type="component" value="Chromosome"/>
</dbReference>
<dbReference type="CDD" id="cd00293">
    <property type="entry name" value="USP-like"/>
    <property type="match status" value="1"/>
</dbReference>
<dbReference type="BioCyc" id="SCEL448385:SCE_RS42460-MONOMER"/>